<dbReference type="InterPro" id="IPR032466">
    <property type="entry name" value="Metal_Hydrolase"/>
</dbReference>
<dbReference type="InterPro" id="IPR008257">
    <property type="entry name" value="Pept_M19"/>
</dbReference>
<dbReference type="RefSeq" id="WP_136450514.1">
    <property type="nucleotide sequence ID" value="NZ_SSTI01000001.1"/>
</dbReference>
<sequence length="422" mass="44641">MSLIALLFVAQAATASMPSTPAATSAATAEVPARITRLLQRYPVIDGHNDLAWEIRDRHDGKVEQVDLMRDTSTLPYPLQTDIPRLRRGGVGGQFWSVWIPAATTGPRAVEMTLEQIDIVRRVAAANPDAFALVTTAAEARAAQKAGRIASMIGIEGGHQIDGRLSVLRQMKELGVGYMTLTHGKSLSWADSSTDAPRANGLTDFGRSVVAEMNRIGMIVDVSHVSDATMAAVLDVTKAPVIASHSGARAVADVPRNIPDNLLARIGQAGGVVMVNVYPAFVSEEWRAWDRKRSEFGKAQGLATDVYGPKAPAPLVAWDAANPMPHVTAANVADHVEHIARIAGKGAVGIGGDYDGIGGTAPADMTGVDGYPRLFAELARRGWTDAELGALAQGNVLRVMERVEAVAASQKAIKPVNATATD</sequence>
<dbReference type="Proteomes" id="UP000308038">
    <property type="component" value="Unassembled WGS sequence"/>
</dbReference>
<dbReference type="PANTHER" id="PTHR10443">
    <property type="entry name" value="MICROSOMAL DIPEPTIDASE"/>
    <property type="match status" value="1"/>
</dbReference>
<dbReference type="PROSITE" id="PS51365">
    <property type="entry name" value="RENAL_DIPEPTIDASE_2"/>
    <property type="match status" value="1"/>
</dbReference>
<feature type="chain" id="PRO_5045345676" evidence="1">
    <location>
        <begin position="16"/>
        <end position="422"/>
    </location>
</feature>
<keyword evidence="1" id="KW-0732">Signal</keyword>
<dbReference type="Gene3D" id="3.20.20.140">
    <property type="entry name" value="Metal-dependent hydrolases"/>
    <property type="match status" value="1"/>
</dbReference>
<name>A0ABY2QLR5_9SPHN</name>
<evidence type="ECO:0000256" key="1">
    <source>
        <dbReference type="SAM" id="SignalP"/>
    </source>
</evidence>
<organism evidence="2 3">
    <name type="scientific">Sphingomonas olei</name>
    <dbReference type="NCBI Taxonomy" id="1886787"/>
    <lineage>
        <taxon>Bacteria</taxon>
        <taxon>Pseudomonadati</taxon>
        <taxon>Pseudomonadota</taxon>
        <taxon>Alphaproteobacteria</taxon>
        <taxon>Sphingomonadales</taxon>
        <taxon>Sphingomonadaceae</taxon>
        <taxon>Sphingomonas</taxon>
    </lineage>
</organism>
<dbReference type="SUPFAM" id="SSF51556">
    <property type="entry name" value="Metallo-dependent hydrolases"/>
    <property type="match status" value="1"/>
</dbReference>
<evidence type="ECO:0000313" key="2">
    <source>
        <dbReference type="EMBL" id="THG42191.1"/>
    </source>
</evidence>
<dbReference type="CDD" id="cd01301">
    <property type="entry name" value="rDP_like"/>
    <property type="match status" value="1"/>
</dbReference>
<protein>
    <submittedName>
        <fullName evidence="2">Membrane dipeptidase</fullName>
    </submittedName>
</protein>
<evidence type="ECO:0000313" key="3">
    <source>
        <dbReference type="Proteomes" id="UP000308038"/>
    </source>
</evidence>
<dbReference type="PANTHER" id="PTHR10443:SF12">
    <property type="entry name" value="DIPEPTIDASE"/>
    <property type="match status" value="1"/>
</dbReference>
<dbReference type="Pfam" id="PF01244">
    <property type="entry name" value="Peptidase_M19"/>
    <property type="match status" value="1"/>
</dbReference>
<gene>
    <name evidence="2" type="ORF">E5988_01695</name>
</gene>
<accession>A0ABY2QLR5</accession>
<reference evidence="2 3" key="1">
    <citation type="submission" date="2019-04" db="EMBL/GenBank/DDBJ databases">
        <title>Microbes associate with the intestines of laboratory mice.</title>
        <authorList>
            <person name="Navarre W."/>
            <person name="Wong E."/>
            <person name="Huang K.C."/>
            <person name="Tropini C."/>
            <person name="Ng K."/>
            <person name="Yu B."/>
        </authorList>
    </citation>
    <scope>NUCLEOTIDE SEQUENCE [LARGE SCALE GENOMIC DNA]</scope>
    <source>
        <strain evidence="2 3">NM83_B4-11</strain>
    </source>
</reference>
<dbReference type="EMBL" id="SSTI01000001">
    <property type="protein sequence ID" value="THG42191.1"/>
    <property type="molecule type" value="Genomic_DNA"/>
</dbReference>
<keyword evidence="3" id="KW-1185">Reference proteome</keyword>
<feature type="signal peptide" evidence="1">
    <location>
        <begin position="1"/>
        <end position="15"/>
    </location>
</feature>
<comment type="caution">
    <text evidence="2">The sequence shown here is derived from an EMBL/GenBank/DDBJ whole genome shotgun (WGS) entry which is preliminary data.</text>
</comment>
<proteinExistence type="predicted"/>